<reference evidence="1 2" key="1">
    <citation type="submission" date="2019-03" db="EMBL/GenBank/DDBJ databases">
        <title>Rhizobium sp. nov., an bacterium isolated from biocrust in Mu Us Desert.</title>
        <authorList>
            <person name="Lixiong L."/>
        </authorList>
    </citation>
    <scope>NUCLEOTIDE SEQUENCE [LARGE SCALE GENOMIC DNA]</scope>
    <source>
        <strain evidence="1 2">SPY-1</strain>
    </source>
</reference>
<protein>
    <submittedName>
        <fullName evidence="1">Uncharacterized protein</fullName>
    </submittedName>
</protein>
<evidence type="ECO:0000313" key="1">
    <source>
        <dbReference type="EMBL" id="TDK36854.1"/>
    </source>
</evidence>
<comment type="caution">
    <text evidence="1">The sequence shown here is derived from an EMBL/GenBank/DDBJ whole genome shotgun (WGS) entry which is preliminary data.</text>
</comment>
<sequence>MMDDLTLTEVMQDPLISLVLKADGIDDTSFANSLESARRRFIDQGLERLRQESADHFYRRLGHTIQWS</sequence>
<organism evidence="1 2">
    <name type="scientific">Rhizobium deserti</name>
    <dbReference type="NCBI Taxonomy" id="2547961"/>
    <lineage>
        <taxon>Bacteria</taxon>
        <taxon>Pseudomonadati</taxon>
        <taxon>Pseudomonadota</taxon>
        <taxon>Alphaproteobacteria</taxon>
        <taxon>Hyphomicrobiales</taxon>
        <taxon>Rhizobiaceae</taxon>
        <taxon>Rhizobium/Agrobacterium group</taxon>
        <taxon>Rhizobium</taxon>
    </lineage>
</organism>
<dbReference type="RefSeq" id="WP_133315632.1">
    <property type="nucleotide sequence ID" value="NZ_SMTL01000002.1"/>
</dbReference>
<dbReference type="EMBL" id="SMTL01000002">
    <property type="protein sequence ID" value="TDK36854.1"/>
    <property type="molecule type" value="Genomic_DNA"/>
</dbReference>
<keyword evidence="2" id="KW-1185">Reference proteome</keyword>
<proteinExistence type="predicted"/>
<name>A0A4R5UJ96_9HYPH</name>
<evidence type="ECO:0000313" key="2">
    <source>
        <dbReference type="Proteomes" id="UP000295238"/>
    </source>
</evidence>
<accession>A0A4R5UJ96</accession>
<dbReference type="Proteomes" id="UP000295238">
    <property type="component" value="Unassembled WGS sequence"/>
</dbReference>
<gene>
    <name evidence="1" type="ORF">E2F50_08050</name>
</gene>
<dbReference type="OrthoDB" id="7365361at2"/>
<dbReference type="AlphaFoldDB" id="A0A4R5UJ96"/>